<dbReference type="Proteomes" id="UP000789572">
    <property type="component" value="Unassembled WGS sequence"/>
</dbReference>
<dbReference type="EMBL" id="CAJVPJ010000078">
    <property type="protein sequence ID" value="CAG8473214.1"/>
    <property type="molecule type" value="Genomic_DNA"/>
</dbReference>
<sequence>TESDGEEEIETVSIKDALESLDNVFNFLVHPPAGFNCDASTVST</sequence>
<accession>A0A9N8W2W9</accession>
<comment type="caution">
    <text evidence="1">The sequence shown here is derived from an EMBL/GenBank/DDBJ whole genome shotgun (WGS) entry which is preliminary data.</text>
</comment>
<dbReference type="AlphaFoldDB" id="A0A9N8W2W9"/>
<name>A0A9N8W2W9_9GLOM</name>
<evidence type="ECO:0000313" key="1">
    <source>
        <dbReference type="EMBL" id="CAG8473214.1"/>
    </source>
</evidence>
<feature type="non-terminal residue" evidence="1">
    <location>
        <position position="44"/>
    </location>
</feature>
<organism evidence="1 2">
    <name type="scientific">Paraglomus occultum</name>
    <dbReference type="NCBI Taxonomy" id="144539"/>
    <lineage>
        <taxon>Eukaryota</taxon>
        <taxon>Fungi</taxon>
        <taxon>Fungi incertae sedis</taxon>
        <taxon>Mucoromycota</taxon>
        <taxon>Glomeromycotina</taxon>
        <taxon>Glomeromycetes</taxon>
        <taxon>Paraglomerales</taxon>
        <taxon>Paraglomeraceae</taxon>
        <taxon>Paraglomus</taxon>
    </lineage>
</organism>
<protein>
    <submittedName>
        <fullName evidence="1">6685_t:CDS:1</fullName>
    </submittedName>
</protein>
<evidence type="ECO:0000313" key="2">
    <source>
        <dbReference type="Proteomes" id="UP000789572"/>
    </source>
</evidence>
<gene>
    <name evidence="1" type="ORF">POCULU_LOCUS1147</name>
</gene>
<reference evidence="1" key="1">
    <citation type="submission" date="2021-06" db="EMBL/GenBank/DDBJ databases">
        <authorList>
            <person name="Kallberg Y."/>
            <person name="Tangrot J."/>
            <person name="Rosling A."/>
        </authorList>
    </citation>
    <scope>NUCLEOTIDE SEQUENCE</scope>
    <source>
        <strain evidence="1">IA702</strain>
    </source>
</reference>
<keyword evidence="2" id="KW-1185">Reference proteome</keyword>
<proteinExistence type="predicted"/>